<dbReference type="EMBL" id="LK052944">
    <property type="protein sequence ID" value="CDR44288.1"/>
    <property type="molecule type" value="Genomic_DNA"/>
</dbReference>
<dbReference type="InterPro" id="IPR005373">
    <property type="entry name" value="PHAF1"/>
</dbReference>
<evidence type="ECO:0000256" key="1">
    <source>
        <dbReference type="ARBA" id="ARBA00024339"/>
    </source>
</evidence>
<feature type="region of interest" description="Disordered" evidence="2">
    <location>
        <begin position="386"/>
        <end position="427"/>
    </location>
</feature>
<organism evidence="3">
    <name type="scientific">Rhodotorula toruloides</name>
    <name type="common">Yeast</name>
    <name type="synonym">Rhodosporidium toruloides</name>
    <dbReference type="NCBI Taxonomy" id="5286"/>
    <lineage>
        <taxon>Eukaryota</taxon>
        <taxon>Fungi</taxon>
        <taxon>Dikarya</taxon>
        <taxon>Basidiomycota</taxon>
        <taxon>Pucciniomycotina</taxon>
        <taxon>Microbotryomycetes</taxon>
        <taxon>Sporidiobolales</taxon>
        <taxon>Sporidiobolaceae</taxon>
        <taxon>Rhodotorula</taxon>
    </lineage>
</organism>
<dbReference type="GO" id="GO:0043001">
    <property type="term" value="P:Golgi to plasma membrane protein transport"/>
    <property type="evidence" value="ECO:0007669"/>
    <property type="project" value="TreeGrafter"/>
</dbReference>
<dbReference type="Pfam" id="PF03676">
    <property type="entry name" value="PHAF1"/>
    <property type="match status" value="1"/>
</dbReference>
<feature type="region of interest" description="Disordered" evidence="2">
    <location>
        <begin position="350"/>
        <end position="374"/>
    </location>
</feature>
<comment type="similarity">
    <text evidence="1">Belongs to the PHAF1 family.</text>
</comment>
<feature type="compositionally biased region" description="Basic and acidic residues" evidence="2">
    <location>
        <begin position="395"/>
        <end position="416"/>
    </location>
</feature>
<dbReference type="AlphaFoldDB" id="A0A061B8S5"/>
<proteinExistence type="inferred from homology"/>
<name>A0A061B8S5_RHOTO</name>
<accession>A0A061B8S5</accession>
<evidence type="ECO:0000256" key="2">
    <source>
        <dbReference type="SAM" id="MobiDB-lite"/>
    </source>
</evidence>
<dbReference type="PANTHER" id="PTHR13465:SF2">
    <property type="entry name" value="PHAGOSOME ASSEMBLY FACTOR 1"/>
    <property type="match status" value="1"/>
</dbReference>
<reference evidence="3" key="1">
    <citation type="journal article" date="2014" name="Genome Announc.">
        <title>Draft genome sequence of Rhodosporidium toruloides CECT1137, an oleaginous yeast of biotechnological interest.</title>
        <authorList>
            <person name="Morin N."/>
            <person name="Calcas X."/>
            <person name="Devillers H."/>
            <person name="Durrens P."/>
            <person name="Sherman D.J."/>
            <person name="Nicaud J.-M."/>
            <person name="Neuveglise C."/>
        </authorList>
    </citation>
    <scope>NUCLEOTIDE SEQUENCE</scope>
    <source>
        <strain evidence="3">CECT1137</strain>
    </source>
</reference>
<evidence type="ECO:0000313" key="3">
    <source>
        <dbReference type="EMBL" id="CDR44288.1"/>
    </source>
</evidence>
<gene>
    <name evidence="3" type="ORF">RHTO0S_09e02058g</name>
</gene>
<dbReference type="GO" id="GO:0005802">
    <property type="term" value="C:trans-Golgi network"/>
    <property type="evidence" value="ECO:0007669"/>
    <property type="project" value="TreeGrafter"/>
</dbReference>
<dbReference type="OrthoDB" id="411211at2759"/>
<sequence length="451" mass="48334">MSRTAPEPLSLTPGDSLGPFQLGSLLFNVLNHVRSYRSSYPSAKLAWDDENPSDSPIHLTLTTPPLHLTFSSLSQRLTRIEVLGVSPAAWVAYREKRLSGDDPDDEDEDVVRTVRRIMGPTYGSSKVKGDMNGAGRAEEEILSYPGVAFRVARSDGGSAISRIVVTPLSAPEDVPVDQAWLHPVLPDNPSVAKGDLRLAEIQLASSRSPAIVRLNFHSSPDQPLASVELKIGETTSEDILCELGSAIRTFWKEDDRLTIHTASVESSNSSANPALQPNPYFLSYPHLGLTLLVSSSSTPHTLEKVILHSNLPGEVQFGRTTRAAWALVRDGERVGVEDGWKSVKACLEGRGNGATRTPSPLATGQAGKKGKMSGVKETNVEDLLGIESAAGSPNERGEALGGRGDEKPMVLDRTAGEGRGGVKGKPTEIHGFPGIALEVTQSGDIETVWLF</sequence>
<protein>
    <submittedName>
        <fullName evidence="3">RHTO0S09e02058g1_1</fullName>
    </submittedName>
</protein>
<dbReference type="PANTHER" id="PTHR13465">
    <property type="entry name" value="UPF0183 PROTEIN"/>
    <property type="match status" value="1"/>
</dbReference>
<dbReference type="InterPro" id="IPR039156">
    <property type="entry name" value="PHAF1/BROMI"/>
</dbReference>